<feature type="domain" description="SWIM-type" evidence="7">
    <location>
        <begin position="719"/>
        <end position="751"/>
    </location>
</feature>
<dbReference type="Proteomes" id="UP001231189">
    <property type="component" value="Unassembled WGS sequence"/>
</dbReference>
<gene>
    <name evidence="8" type="ORF">QYE76_051224</name>
</gene>
<dbReference type="PANTHER" id="PTHR31973">
    <property type="entry name" value="POLYPROTEIN, PUTATIVE-RELATED"/>
    <property type="match status" value="1"/>
</dbReference>
<reference evidence="8" key="1">
    <citation type="submission" date="2023-07" db="EMBL/GenBank/DDBJ databases">
        <title>A chromosome-level genome assembly of Lolium multiflorum.</title>
        <authorList>
            <person name="Chen Y."/>
            <person name="Copetti D."/>
            <person name="Kolliker R."/>
            <person name="Studer B."/>
        </authorList>
    </citation>
    <scope>NUCLEOTIDE SEQUENCE</scope>
    <source>
        <strain evidence="8">02402/16</strain>
        <tissue evidence="8">Leaf</tissue>
    </source>
</reference>
<feature type="compositionally biased region" description="Gly residues" evidence="6">
    <location>
        <begin position="9"/>
        <end position="20"/>
    </location>
</feature>
<dbReference type="Pfam" id="PF03108">
    <property type="entry name" value="DBD_Tnp_Mut"/>
    <property type="match status" value="1"/>
</dbReference>
<organism evidence="8 9">
    <name type="scientific">Lolium multiflorum</name>
    <name type="common">Italian ryegrass</name>
    <name type="synonym">Lolium perenne subsp. multiflorum</name>
    <dbReference type="NCBI Taxonomy" id="4521"/>
    <lineage>
        <taxon>Eukaryota</taxon>
        <taxon>Viridiplantae</taxon>
        <taxon>Streptophyta</taxon>
        <taxon>Embryophyta</taxon>
        <taxon>Tracheophyta</taxon>
        <taxon>Spermatophyta</taxon>
        <taxon>Magnoliopsida</taxon>
        <taxon>Liliopsida</taxon>
        <taxon>Poales</taxon>
        <taxon>Poaceae</taxon>
        <taxon>BOP clade</taxon>
        <taxon>Pooideae</taxon>
        <taxon>Poodae</taxon>
        <taxon>Poeae</taxon>
        <taxon>Poeae Chloroplast Group 2 (Poeae type)</taxon>
        <taxon>Loliodinae</taxon>
        <taxon>Loliinae</taxon>
        <taxon>Lolium</taxon>
    </lineage>
</organism>
<feature type="compositionally biased region" description="Basic residues" evidence="6">
    <location>
        <begin position="367"/>
        <end position="379"/>
    </location>
</feature>
<dbReference type="InterPro" id="IPR007527">
    <property type="entry name" value="Znf_SWIM"/>
</dbReference>
<evidence type="ECO:0000256" key="4">
    <source>
        <dbReference type="PROSITE-ProRule" id="PRU00325"/>
    </source>
</evidence>
<keyword evidence="5" id="KW-0175">Coiled coil</keyword>
<comment type="caution">
    <text evidence="8">The sequence shown here is derived from an EMBL/GenBank/DDBJ whole genome shotgun (WGS) entry which is preliminary data.</text>
</comment>
<keyword evidence="2 4" id="KW-0863">Zinc-finger</keyword>
<keyword evidence="9" id="KW-1185">Reference proteome</keyword>
<dbReference type="PROSITE" id="PS50966">
    <property type="entry name" value="ZF_SWIM"/>
    <property type="match status" value="1"/>
</dbReference>
<evidence type="ECO:0000256" key="5">
    <source>
        <dbReference type="SAM" id="Coils"/>
    </source>
</evidence>
<evidence type="ECO:0000313" key="9">
    <source>
        <dbReference type="Proteomes" id="UP001231189"/>
    </source>
</evidence>
<keyword evidence="1" id="KW-0479">Metal-binding</keyword>
<evidence type="ECO:0000256" key="2">
    <source>
        <dbReference type="ARBA" id="ARBA00022771"/>
    </source>
</evidence>
<name>A0AAD8SSE7_LOLMU</name>
<dbReference type="InterPro" id="IPR018289">
    <property type="entry name" value="MULE_transposase_dom"/>
</dbReference>
<dbReference type="EMBL" id="JAUUTY010000003">
    <property type="protein sequence ID" value="KAK1663065.1"/>
    <property type="molecule type" value="Genomic_DNA"/>
</dbReference>
<evidence type="ECO:0000256" key="1">
    <source>
        <dbReference type="ARBA" id="ARBA00022723"/>
    </source>
</evidence>
<protein>
    <recommendedName>
        <fullName evidence="7">SWIM-type domain-containing protein</fullName>
    </recommendedName>
</protein>
<evidence type="ECO:0000256" key="6">
    <source>
        <dbReference type="SAM" id="MobiDB-lite"/>
    </source>
</evidence>
<feature type="region of interest" description="Disordered" evidence="6">
    <location>
        <begin position="1"/>
        <end position="22"/>
    </location>
</feature>
<proteinExistence type="predicted"/>
<dbReference type="PANTHER" id="PTHR31973:SF187">
    <property type="entry name" value="MUTATOR TRANSPOSASE MUDRA PROTEIN"/>
    <property type="match status" value="1"/>
</dbReference>
<feature type="coiled-coil region" evidence="5">
    <location>
        <begin position="924"/>
        <end position="951"/>
    </location>
</feature>
<evidence type="ECO:0000256" key="3">
    <source>
        <dbReference type="ARBA" id="ARBA00022833"/>
    </source>
</evidence>
<dbReference type="AlphaFoldDB" id="A0AAD8SSE7"/>
<accession>A0AAD8SSE7</accession>
<dbReference type="Pfam" id="PF04434">
    <property type="entry name" value="SWIM"/>
    <property type="match status" value="1"/>
</dbReference>
<dbReference type="Pfam" id="PF10551">
    <property type="entry name" value="MULE"/>
    <property type="match status" value="1"/>
</dbReference>
<dbReference type="SMART" id="SM00575">
    <property type="entry name" value="ZnF_PMZ"/>
    <property type="match status" value="1"/>
</dbReference>
<evidence type="ECO:0000259" key="7">
    <source>
        <dbReference type="PROSITE" id="PS50966"/>
    </source>
</evidence>
<dbReference type="GO" id="GO:0008270">
    <property type="term" value="F:zinc ion binding"/>
    <property type="evidence" value="ECO:0007669"/>
    <property type="project" value="UniProtKB-KW"/>
</dbReference>
<keyword evidence="3" id="KW-0862">Zinc</keyword>
<dbReference type="InterPro" id="IPR004332">
    <property type="entry name" value="Transposase_MuDR"/>
</dbReference>
<sequence>MEEPTNPGEGQGGGGHGVDAGSGIDDLEELWPARASNSAAMLAQIWVDNPESSERFTFGLGGIDLDPEVWEVRIQLDGMDNLERRIARDDITVMNLYAMIETKGFGFSDSLYCRQGEDMVLIENNQQLYHLLEYFEETEVLTLLVKRGRKNKAVVSDSVDAKADEAIAGSQSASCIINYANPVVYDLTPPPVYAVDGEGTVFATQSPYFGTQESRNDEAHEIPDLNEATDVDLDFDMGVADFNMMEEMRRKEQAEVAERIEEMRQQRMDPLLHCEGDTDIEDLFVTEEVDDVPLDSLPPIIAPEPVPIVEPEKKKKRKGPTVRSHSSVQIDDILDWKPEAVEDMDAGFVDDIDDDHFEPLTMVPPKGGRKSRAKKRPPRKWYDERSLQPHEQLCLKMCFRDVHQFREALINLHISQSRNYVYHRNSNVRISVQCIQEKCPFYMVASEIKGEKTFVIRKMQLTHTCDTTTDTTRVSARWLARNYEAAFRDGNNNMYPIAFAVVPKEDTANWCWFLTQLKYALGGEEGKFGKYTIMSDRQKGLLKAVSTVFPSFPQRYCLRHIYENFQAAGFRGEDLKKCMDAASYAFLKDEFDIAMENLKAESEDAWKWLSAIPVHTWARHAFDINCKTDLVVNNLSEVFNKYILDVRKKPIRTMIEGIKNKMMTRNHEKRVGGTSARWEITPHFSELLEMAKKFSRFCTPRVADIGLWQVTNSKGTATHVVNFEARSCGCRRWDVTGLPCNHACSAIIKAKLRPEDFVDPFFNKAMYLEAFKPVIYPVPGQHDWTKTNTPDIVPPEFTIHRGRKAEKRRKGKYEVPKPKDTSRMGTITCSNCKLQGHKYTSCLQQLRPDLLMRKNKHVVSTMDHLLIRTITHVYLLHCYDISVVVCSSQVKVMKLVLLQLNLLLQQHLLQQHLLQQQLLQELLLQLLLLQLQELLLQLQELLLQLLQLQELLLQELLLQELLLQDLLQAPPLCQEANSLHQDQLHQKDKDLGQLTKEQEPGDTSTVVRVGAGVAPHHISRPSTFNVLLGSYWFD</sequence>
<dbReference type="InterPro" id="IPR006564">
    <property type="entry name" value="Znf_PMZ"/>
</dbReference>
<evidence type="ECO:0000313" key="8">
    <source>
        <dbReference type="EMBL" id="KAK1663065.1"/>
    </source>
</evidence>
<feature type="region of interest" description="Disordered" evidence="6">
    <location>
        <begin position="359"/>
        <end position="382"/>
    </location>
</feature>